<accession>A0A255XKP7</accession>
<dbReference type="InterPro" id="IPR002818">
    <property type="entry name" value="DJ-1/PfpI"/>
</dbReference>
<dbReference type="CDD" id="cd03137">
    <property type="entry name" value="GATase1_AraC_1"/>
    <property type="match status" value="1"/>
</dbReference>
<protein>
    <recommendedName>
        <fullName evidence="4">HTH araC/xylS-type domain-containing protein</fullName>
    </recommendedName>
</protein>
<keyword evidence="2" id="KW-0238">DNA-binding</keyword>
<dbReference type="Gene3D" id="1.10.10.60">
    <property type="entry name" value="Homeodomain-like"/>
    <property type="match status" value="1"/>
</dbReference>
<dbReference type="SUPFAM" id="SSF52317">
    <property type="entry name" value="Class I glutamine amidotransferase-like"/>
    <property type="match status" value="1"/>
</dbReference>
<name>A0A255XKP7_9PROT</name>
<dbReference type="PROSITE" id="PS00041">
    <property type="entry name" value="HTH_ARAC_FAMILY_1"/>
    <property type="match status" value="1"/>
</dbReference>
<organism evidence="5 6">
    <name type="scientific">Elstera cyanobacteriorum</name>
    <dbReference type="NCBI Taxonomy" id="2022747"/>
    <lineage>
        <taxon>Bacteria</taxon>
        <taxon>Pseudomonadati</taxon>
        <taxon>Pseudomonadota</taxon>
        <taxon>Alphaproteobacteria</taxon>
        <taxon>Rhodospirillales</taxon>
        <taxon>Rhodospirillaceae</taxon>
        <taxon>Elstera</taxon>
    </lineage>
</organism>
<keyword evidence="1" id="KW-0805">Transcription regulation</keyword>
<dbReference type="PANTHER" id="PTHR43130:SF3">
    <property type="entry name" value="HTH-TYPE TRANSCRIPTIONAL REGULATOR RV1931C"/>
    <property type="match status" value="1"/>
</dbReference>
<dbReference type="OrthoDB" id="9793422at2"/>
<dbReference type="EMBL" id="NOXS01000034">
    <property type="protein sequence ID" value="OYQ17559.1"/>
    <property type="molecule type" value="Genomic_DNA"/>
</dbReference>
<dbReference type="Proteomes" id="UP000216361">
    <property type="component" value="Unassembled WGS sequence"/>
</dbReference>
<evidence type="ECO:0000256" key="3">
    <source>
        <dbReference type="ARBA" id="ARBA00023163"/>
    </source>
</evidence>
<dbReference type="PROSITE" id="PS01124">
    <property type="entry name" value="HTH_ARAC_FAMILY_2"/>
    <property type="match status" value="1"/>
</dbReference>
<keyword evidence="3" id="KW-0804">Transcription</keyword>
<dbReference type="InterPro" id="IPR029062">
    <property type="entry name" value="Class_I_gatase-like"/>
</dbReference>
<dbReference type="Gene3D" id="3.40.50.880">
    <property type="match status" value="1"/>
</dbReference>
<gene>
    <name evidence="5" type="ORF">CHR90_15905</name>
</gene>
<dbReference type="GO" id="GO:0003700">
    <property type="term" value="F:DNA-binding transcription factor activity"/>
    <property type="evidence" value="ECO:0007669"/>
    <property type="project" value="InterPro"/>
</dbReference>
<keyword evidence="6" id="KW-1185">Reference proteome</keyword>
<evidence type="ECO:0000313" key="6">
    <source>
        <dbReference type="Proteomes" id="UP000216361"/>
    </source>
</evidence>
<proteinExistence type="predicted"/>
<dbReference type="SUPFAM" id="SSF46689">
    <property type="entry name" value="Homeodomain-like"/>
    <property type="match status" value="2"/>
</dbReference>
<dbReference type="PANTHER" id="PTHR43130">
    <property type="entry name" value="ARAC-FAMILY TRANSCRIPTIONAL REGULATOR"/>
    <property type="match status" value="1"/>
</dbReference>
<dbReference type="SMART" id="SM00342">
    <property type="entry name" value="HTH_ARAC"/>
    <property type="match status" value="1"/>
</dbReference>
<dbReference type="Pfam" id="PF12833">
    <property type="entry name" value="HTH_18"/>
    <property type="match status" value="1"/>
</dbReference>
<evidence type="ECO:0000256" key="2">
    <source>
        <dbReference type="ARBA" id="ARBA00023125"/>
    </source>
</evidence>
<dbReference type="AlphaFoldDB" id="A0A255XKP7"/>
<evidence type="ECO:0000313" key="5">
    <source>
        <dbReference type="EMBL" id="OYQ17559.1"/>
    </source>
</evidence>
<dbReference type="InterPro" id="IPR018062">
    <property type="entry name" value="HTH_AraC-typ_CS"/>
</dbReference>
<dbReference type="InterPro" id="IPR018060">
    <property type="entry name" value="HTH_AraC"/>
</dbReference>
<evidence type="ECO:0000256" key="1">
    <source>
        <dbReference type="ARBA" id="ARBA00023015"/>
    </source>
</evidence>
<dbReference type="RefSeq" id="WP_094410216.1">
    <property type="nucleotide sequence ID" value="NZ_BMJZ01000005.1"/>
</dbReference>
<dbReference type="Pfam" id="PF01965">
    <property type="entry name" value="DJ-1_PfpI"/>
    <property type="match status" value="1"/>
</dbReference>
<reference evidence="5 6" key="1">
    <citation type="submission" date="2017-07" db="EMBL/GenBank/DDBJ databases">
        <title>Elstera cyanobacteriorum sp. nov., a novel bacterium isolated from cyanobacterial aggregates in a eutrophic lake.</title>
        <authorList>
            <person name="Cai H."/>
        </authorList>
    </citation>
    <scope>NUCLEOTIDE SEQUENCE [LARGE SCALE GENOMIC DNA]</scope>
    <source>
        <strain evidence="5 6">TH019</strain>
    </source>
</reference>
<comment type="caution">
    <text evidence="5">The sequence shown here is derived from an EMBL/GenBank/DDBJ whole genome shotgun (WGS) entry which is preliminary data.</text>
</comment>
<sequence>MRTIAIIAFPQCQSLDCLGPTEVFTKANYHVRQLHGPDAPQPYRVVHGSVAGGFVPTSCGLSLGPTLPLADLPELIDTLLIVGGNPGVEMAIAEGVLPAWVKAQAGRVRRLASACTGAFILAESGVLAGRRATTHWHSCQELAARYPAITVAPDAIYVDADPFYTSAGITAAIDLSLALVEADLGQPVALAIARELVLYLRRPGGQSQFSAVLATQAQAAEKRAEGKFGDLLTWISAHPAEDLRVPALAARVGMTERSFLRHFTARTGQTPARFVETARLDRARLLLESTDHPVAEIAVAAGFGSIDALTRAAKRGLGLTPEVYRARFGAVATRRTSASLGAAAE</sequence>
<evidence type="ECO:0000259" key="4">
    <source>
        <dbReference type="PROSITE" id="PS01124"/>
    </source>
</evidence>
<dbReference type="GO" id="GO:0043565">
    <property type="term" value="F:sequence-specific DNA binding"/>
    <property type="evidence" value="ECO:0007669"/>
    <property type="project" value="InterPro"/>
</dbReference>
<dbReference type="InterPro" id="IPR052158">
    <property type="entry name" value="INH-QAR"/>
</dbReference>
<feature type="domain" description="HTH araC/xylS-type" evidence="4">
    <location>
        <begin position="229"/>
        <end position="327"/>
    </location>
</feature>
<dbReference type="InterPro" id="IPR009057">
    <property type="entry name" value="Homeodomain-like_sf"/>
</dbReference>